<dbReference type="InterPro" id="IPR006311">
    <property type="entry name" value="TAT_signal"/>
</dbReference>
<evidence type="ECO:0000313" key="5">
    <source>
        <dbReference type="EMBL" id="TMJ09259.1"/>
    </source>
</evidence>
<evidence type="ECO:0000256" key="3">
    <source>
        <dbReference type="ARBA" id="ARBA00022729"/>
    </source>
</evidence>
<accession>A0A537LML0</accession>
<reference evidence="5 6" key="1">
    <citation type="journal article" date="2019" name="Nat. Microbiol.">
        <title>Mediterranean grassland soil C-N compound turnover is dependent on rainfall and depth, and is mediated by genomically divergent microorganisms.</title>
        <authorList>
            <person name="Diamond S."/>
            <person name="Andeer P.F."/>
            <person name="Li Z."/>
            <person name="Crits-Christoph A."/>
            <person name="Burstein D."/>
            <person name="Anantharaman K."/>
            <person name="Lane K.R."/>
            <person name="Thomas B.C."/>
            <person name="Pan C."/>
            <person name="Northen T.R."/>
            <person name="Banfield J.F."/>
        </authorList>
    </citation>
    <scope>NUCLEOTIDE SEQUENCE [LARGE SCALE GENOMIC DNA]</scope>
    <source>
        <strain evidence="5">NP_1</strain>
    </source>
</reference>
<dbReference type="SUPFAM" id="SSF53850">
    <property type="entry name" value="Periplasmic binding protein-like II"/>
    <property type="match status" value="1"/>
</dbReference>
<evidence type="ECO:0000256" key="1">
    <source>
        <dbReference type="ARBA" id="ARBA00004418"/>
    </source>
</evidence>
<evidence type="ECO:0000256" key="2">
    <source>
        <dbReference type="ARBA" id="ARBA00010742"/>
    </source>
</evidence>
<comment type="caution">
    <text evidence="5">The sequence shown here is derived from an EMBL/GenBank/DDBJ whole genome shotgun (WGS) entry which is preliminary data.</text>
</comment>
<dbReference type="InterPro" id="IPR015168">
    <property type="entry name" value="SsuA/THI5"/>
</dbReference>
<comment type="similarity">
    <text evidence="2">Belongs to the bacterial solute-binding protein SsuA/TauA family.</text>
</comment>
<dbReference type="EMBL" id="VBAI01000164">
    <property type="protein sequence ID" value="TMJ09259.1"/>
    <property type="molecule type" value="Genomic_DNA"/>
</dbReference>
<sequence length="354" mass="38064">MGELTRREFLAYVSAVGATTVLGLPHLRGGLWPQLDSALAAAPELKELTAWGVIDAQISSQQVIADKKGFFAAQGMGVRNRLVQSGPDIGPLIAGGSAPVSFETNITVIIVQASGVPAIIVTPLANIAGTQAVVGRKGLTLQSAKDLEGMRIGMVNGAGVLIAIRNMAKELGVDITKIKFINMAPVDQVAAISHGEIDAMAAWEPWVTKGIGAGGTFLFSGKLSALPGKKGPVNWMDFHTTLQVTRDFLKKNPETIRRMLRALRTATGFVNANRDETINILSTALTIPKPELREMMNRNTYSMVVDNSFVQGSETITSFLLELKKLDKSPKLRDYTDFSLLGEVDPDLVKVKIQ</sequence>
<protein>
    <submittedName>
        <fullName evidence="5">ABC transporter substrate-binding protein</fullName>
    </submittedName>
</protein>
<dbReference type="PANTHER" id="PTHR30024:SF47">
    <property type="entry name" value="TAURINE-BINDING PERIPLASMIC PROTEIN"/>
    <property type="match status" value="1"/>
</dbReference>
<dbReference type="Gene3D" id="3.40.190.10">
    <property type="entry name" value="Periplasmic binding protein-like II"/>
    <property type="match status" value="2"/>
</dbReference>
<gene>
    <name evidence="5" type="ORF">E6G98_10165</name>
</gene>
<feature type="domain" description="SsuA/THI5-like" evidence="4">
    <location>
        <begin position="63"/>
        <end position="276"/>
    </location>
</feature>
<dbReference type="Pfam" id="PF09084">
    <property type="entry name" value="NMT1"/>
    <property type="match status" value="1"/>
</dbReference>
<evidence type="ECO:0000259" key="4">
    <source>
        <dbReference type="Pfam" id="PF09084"/>
    </source>
</evidence>
<dbReference type="InterPro" id="IPR019546">
    <property type="entry name" value="TAT_signal_bac_arc"/>
</dbReference>
<dbReference type="PANTHER" id="PTHR30024">
    <property type="entry name" value="ALIPHATIC SULFONATES-BINDING PROTEIN-RELATED"/>
    <property type="match status" value="1"/>
</dbReference>
<name>A0A537LML0_9BACT</name>
<comment type="subcellular location">
    <subcellularLocation>
        <location evidence="1">Periplasm</location>
    </subcellularLocation>
</comment>
<evidence type="ECO:0000313" key="6">
    <source>
        <dbReference type="Proteomes" id="UP000315217"/>
    </source>
</evidence>
<dbReference type="PROSITE" id="PS51318">
    <property type="entry name" value="TAT"/>
    <property type="match status" value="1"/>
</dbReference>
<dbReference type="Proteomes" id="UP000315217">
    <property type="component" value="Unassembled WGS sequence"/>
</dbReference>
<keyword evidence="3" id="KW-0732">Signal</keyword>
<proteinExistence type="inferred from homology"/>
<dbReference type="GO" id="GO:0042597">
    <property type="term" value="C:periplasmic space"/>
    <property type="evidence" value="ECO:0007669"/>
    <property type="project" value="UniProtKB-SubCell"/>
</dbReference>
<dbReference type="AlphaFoldDB" id="A0A537LML0"/>
<organism evidence="5 6">
    <name type="scientific">Candidatus Segetimicrobium genomatis</name>
    <dbReference type="NCBI Taxonomy" id="2569760"/>
    <lineage>
        <taxon>Bacteria</taxon>
        <taxon>Bacillati</taxon>
        <taxon>Candidatus Sysuimicrobiota</taxon>
        <taxon>Candidatus Sysuimicrobiia</taxon>
        <taxon>Candidatus Sysuimicrobiales</taxon>
        <taxon>Candidatus Segetimicrobiaceae</taxon>
        <taxon>Candidatus Segetimicrobium</taxon>
    </lineage>
</organism>
<dbReference type="NCBIfam" id="TIGR01409">
    <property type="entry name" value="TAT_signal_seq"/>
    <property type="match status" value="1"/>
</dbReference>